<sequence>MPKQMGTSTQAVLWSYIGTFFSLSSGFLMLPFILLKLSGNDLGLWYVFLGINGLLVLFDFGFAPTFARNFAYIWSGAKKLSRQGMAEQTGGEVDSNLFRLLYQSCKVLYLVLSVIALVLLLSVGSLYIAHITANFSGEHYLTAWIVMCLSFFLNLYFDYYASILRGINEIKSINVALVISKVSQISISGILLMMGIGVLGAVLGFLAQGLIFRQYCKATFFKNVEVQRIFRQTKSDVQLKAVLDTIRTVLPNSVKDGFVSIANYAATQGSSLIISLKVSLTVVGHYSLVLQLINAVASVAVAINNAYLPTIQNRMVSRAKESLQIIIGRCQIAYISVFLGGSLGVYFVVMPIVGFLRPGFSFSGITFLLMITYYFLFNQQSGYATYIAAANEIPYAKAFVVSSVISVVLIFISLQFFPNNLTLVIVAQILAQACFNNWYWLRYFYKREGFTFVRTLNIGLSSWIKTILRA</sequence>
<dbReference type="NCBIfam" id="NF041503">
    <property type="entry name" value="WZX_like"/>
    <property type="match status" value="1"/>
</dbReference>
<dbReference type="InterPro" id="IPR048122">
    <property type="entry name" value="WZX-like"/>
</dbReference>
<feature type="transmembrane region" description="Helical" evidence="6">
    <location>
        <begin position="288"/>
        <end position="311"/>
    </location>
</feature>
<keyword evidence="5 6" id="KW-0472">Membrane</keyword>
<feature type="transmembrane region" description="Helical" evidence="6">
    <location>
        <begin position="423"/>
        <end position="441"/>
    </location>
</feature>
<dbReference type="InterPro" id="IPR050833">
    <property type="entry name" value="Poly_Biosynth_Transport"/>
</dbReference>
<reference evidence="7 8" key="1">
    <citation type="journal article" date="2013" name="PLoS ONE">
        <title>Genomic Adaptation of the Lactobacillus casei Group.</title>
        <authorList>
            <person name="Toh H."/>
            <person name="Oshima K."/>
            <person name="Nakano A."/>
            <person name="Takahata M."/>
            <person name="Murakami M."/>
            <person name="Takaki T."/>
            <person name="Nishiyama H."/>
            <person name="Igimi S."/>
            <person name="Hattori M."/>
            <person name="Morita H."/>
        </authorList>
    </citation>
    <scope>NUCLEOTIDE SEQUENCE [LARGE SCALE GENOMIC DNA]</scope>
    <source>
        <strain evidence="7 8">ATCC 393</strain>
    </source>
</reference>
<keyword evidence="3 6" id="KW-0812">Transmembrane</keyword>
<feature type="transmembrane region" description="Helical" evidence="6">
    <location>
        <begin position="398"/>
        <end position="417"/>
    </location>
</feature>
<proteinExistence type="predicted"/>
<evidence type="ECO:0000313" key="8">
    <source>
        <dbReference type="Proteomes" id="UP000015560"/>
    </source>
</evidence>
<dbReference type="Proteomes" id="UP000015560">
    <property type="component" value="Chromosome"/>
</dbReference>
<feature type="transmembrane region" description="Helical" evidence="6">
    <location>
        <begin position="332"/>
        <end position="353"/>
    </location>
</feature>
<organism evidence="7 8">
    <name type="scientific">Lacticaseibacillus casei DSM 20011 = JCM 1134 = ATCC 393</name>
    <dbReference type="NCBI Taxonomy" id="1423732"/>
    <lineage>
        <taxon>Bacteria</taxon>
        <taxon>Bacillati</taxon>
        <taxon>Bacillota</taxon>
        <taxon>Bacilli</taxon>
        <taxon>Lactobacillales</taxon>
        <taxon>Lactobacillaceae</taxon>
        <taxon>Lacticaseibacillus</taxon>
    </lineage>
</organism>
<comment type="subcellular location">
    <subcellularLocation>
        <location evidence="1">Cell membrane</location>
        <topology evidence="1">Multi-pass membrane protein</topology>
    </subcellularLocation>
</comment>
<gene>
    <name evidence="7" type="ORF">LBCZ_1821</name>
</gene>
<evidence type="ECO:0000256" key="2">
    <source>
        <dbReference type="ARBA" id="ARBA00022475"/>
    </source>
</evidence>
<feature type="transmembrane region" description="Helical" evidence="6">
    <location>
        <begin position="359"/>
        <end position="377"/>
    </location>
</feature>
<feature type="transmembrane region" description="Helical" evidence="6">
    <location>
        <begin position="107"/>
        <end position="129"/>
    </location>
</feature>
<keyword evidence="2" id="KW-1003">Cell membrane</keyword>
<feature type="transmembrane region" description="Helical" evidence="6">
    <location>
        <begin position="43"/>
        <end position="62"/>
    </location>
</feature>
<dbReference type="Pfam" id="PF01943">
    <property type="entry name" value="Polysacc_synt"/>
    <property type="match status" value="1"/>
</dbReference>
<dbReference type="GO" id="GO:0005886">
    <property type="term" value="C:plasma membrane"/>
    <property type="evidence" value="ECO:0007669"/>
    <property type="project" value="UniProtKB-SubCell"/>
</dbReference>
<feature type="transmembrane region" description="Helical" evidence="6">
    <location>
        <begin position="190"/>
        <end position="212"/>
    </location>
</feature>
<evidence type="ECO:0000256" key="5">
    <source>
        <dbReference type="ARBA" id="ARBA00023136"/>
    </source>
</evidence>
<dbReference type="EMBL" id="AP012544">
    <property type="protein sequence ID" value="BAN74989.1"/>
    <property type="molecule type" value="Genomic_DNA"/>
</dbReference>
<evidence type="ECO:0000313" key="7">
    <source>
        <dbReference type="EMBL" id="BAN74989.1"/>
    </source>
</evidence>
<evidence type="ECO:0000256" key="4">
    <source>
        <dbReference type="ARBA" id="ARBA00022989"/>
    </source>
</evidence>
<dbReference type="PANTHER" id="PTHR30250">
    <property type="entry name" value="PST FAMILY PREDICTED COLANIC ACID TRANSPORTER"/>
    <property type="match status" value="1"/>
</dbReference>
<evidence type="ECO:0000256" key="3">
    <source>
        <dbReference type="ARBA" id="ARBA00022692"/>
    </source>
</evidence>
<evidence type="ECO:0000256" key="6">
    <source>
        <dbReference type="SAM" id="Phobius"/>
    </source>
</evidence>
<accession>A0AAD1ET61</accession>
<dbReference type="InterPro" id="IPR002797">
    <property type="entry name" value="Polysacc_synth"/>
</dbReference>
<keyword evidence="4 6" id="KW-1133">Transmembrane helix</keyword>
<evidence type="ECO:0000256" key="1">
    <source>
        <dbReference type="ARBA" id="ARBA00004651"/>
    </source>
</evidence>
<dbReference type="GeneID" id="45549106"/>
<protein>
    <submittedName>
        <fullName evidence="7">Polysaccharide biosynthesis protein</fullName>
    </submittedName>
</protein>
<dbReference type="AlphaFoldDB" id="A0AAD1ET61"/>
<dbReference type="RefSeq" id="WP_025013748.1">
    <property type="nucleotide sequence ID" value="NZ_AP012544.1"/>
</dbReference>
<feature type="transmembrane region" description="Helical" evidence="6">
    <location>
        <begin position="12"/>
        <end position="37"/>
    </location>
</feature>
<dbReference type="PANTHER" id="PTHR30250:SF26">
    <property type="entry name" value="PSMA PROTEIN"/>
    <property type="match status" value="1"/>
</dbReference>
<name>A0AAD1ET61_LACCA</name>
<feature type="transmembrane region" description="Helical" evidence="6">
    <location>
        <begin position="141"/>
        <end position="161"/>
    </location>
</feature>